<evidence type="ECO:0000256" key="10">
    <source>
        <dbReference type="ARBA" id="ARBA00023172"/>
    </source>
</evidence>
<dbReference type="SUPFAM" id="SSF53098">
    <property type="entry name" value="Ribonuclease H-like"/>
    <property type="match status" value="1"/>
</dbReference>
<evidence type="ECO:0000256" key="2">
    <source>
        <dbReference type="ARBA" id="ARBA00022490"/>
    </source>
</evidence>
<dbReference type="InterPro" id="IPR036397">
    <property type="entry name" value="RNaseH_sf"/>
</dbReference>
<comment type="similarity">
    <text evidence="1">Belongs to the RuvC family.</text>
</comment>
<keyword evidence="10" id="KW-0233">DNA recombination</keyword>
<protein>
    <submittedName>
        <fullName evidence="12">Holliday junction resolvase</fullName>
    </submittedName>
</protein>
<keyword evidence="2" id="KW-0963">Cytoplasm</keyword>
<dbReference type="GO" id="GO:0046872">
    <property type="term" value="F:metal ion binding"/>
    <property type="evidence" value="ECO:0007669"/>
    <property type="project" value="UniProtKB-KW"/>
</dbReference>
<evidence type="ECO:0000313" key="13">
    <source>
        <dbReference type="Proteomes" id="UP000320393"/>
    </source>
</evidence>
<feature type="non-terminal residue" evidence="12">
    <location>
        <position position="79"/>
    </location>
</feature>
<dbReference type="PANTHER" id="PTHR30194">
    <property type="entry name" value="CROSSOVER JUNCTION ENDODEOXYRIBONUCLEASE RUVC"/>
    <property type="match status" value="1"/>
</dbReference>
<accession>A0A537LSV8</accession>
<keyword evidence="5" id="KW-0255">Endonuclease</keyword>
<evidence type="ECO:0000256" key="5">
    <source>
        <dbReference type="ARBA" id="ARBA00022759"/>
    </source>
</evidence>
<evidence type="ECO:0000256" key="8">
    <source>
        <dbReference type="ARBA" id="ARBA00022842"/>
    </source>
</evidence>
<dbReference type="PANTHER" id="PTHR30194:SF3">
    <property type="entry name" value="CROSSOVER JUNCTION ENDODEOXYRIBONUCLEASE RUVC"/>
    <property type="match status" value="1"/>
</dbReference>
<keyword evidence="11" id="KW-0234">DNA repair</keyword>
<evidence type="ECO:0000256" key="6">
    <source>
        <dbReference type="ARBA" id="ARBA00022763"/>
    </source>
</evidence>
<dbReference type="Proteomes" id="UP000320393">
    <property type="component" value="Unassembled WGS sequence"/>
</dbReference>
<evidence type="ECO:0000256" key="9">
    <source>
        <dbReference type="ARBA" id="ARBA00023125"/>
    </source>
</evidence>
<dbReference type="GO" id="GO:0016787">
    <property type="term" value="F:hydrolase activity"/>
    <property type="evidence" value="ECO:0007669"/>
    <property type="project" value="UniProtKB-KW"/>
</dbReference>
<evidence type="ECO:0000256" key="1">
    <source>
        <dbReference type="ARBA" id="ARBA00009518"/>
    </source>
</evidence>
<dbReference type="Gene3D" id="3.30.420.10">
    <property type="entry name" value="Ribonuclease H-like superfamily/Ribonuclease H"/>
    <property type="match status" value="1"/>
</dbReference>
<keyword evidence="3" id="KW-0540">Nuclease</keyword>
<evidence type="ECO:0000256" key="3">
    <source>
        <dbReference type="ARBA" id="ARBA00022722"/>
    </source>
</evidence>
<dbReference type="InterPro" id="IPR002176">
    <property type="entry name" value="X-over_junc_endoDNase_RuvC"/>
</dbReference>
<gene>
    <name evidence="12" type="ORF">E6H02_07310</name>
</gene>
<evidence type="ECO:0000313" key="12">
    <source>
        <dbReference type="EMBL" id="TMJ11032.1"/>
    </source>
</evidence>
<keyword evidence="6" id="KW-0227">DNA damage</keyword>
<keyword evidence="9" id="KW-0238">DNA-binding</keyword>
<dbReference type="GO" id="GO:0004520">
    <property type="term" value="F:DNA endonuclease activity"/>
    <property type="evidence" value="ECO:0007669"/>
    <property type="project" value="InterPro"/>
</dbReference>
<evidence type="ECO:0000256" key="11">
    <source>
        <dbReference type="ARBA" id="ARBA00023204"/>
    </source>
</evidence>
<name>A0A537LSV8_9BACT</name>
<proteinExistence type="inferred from homology"/>
<comment type="caution">
    <text evidence="12">The sequence shown here is derived from an EMBL/GenBank/DDBJ whole genome shotgun (WGS) entry which is preliminary data.</text>
</comment>
<dbReference type="EMBL" id="VBAM01000254">
    <property type="protein sequence ID" value="TMJ11032.1"/>
    <property type="molecule type" value="Genomic_DNA"/>
</dbReference>
<keyword evidence="7" id="KW-0378">Hydrolase</keyword>
<sequence length="79" mass="8443">MRILGVDPGLNRTGYGLVEVSAQGPGLLEAGIIETDARSTLPNRLHELYGRFVGILSAGCPALIAIEDLFAHPRFPRTA</sequence>
<dbReference type="GO" id="GO:0003677">
    <property type="term" value="F:DNA binding"/>
    <property type="evidence" value="ECO:0007669"/>
    <property type="project" value="UniProtKB-KW"/>
</dbReference>
<dbReference type="GO" id="GO:0006310">
    <property type="term" value="P:DNA recombination"/>
    <property type="evidence" value="ECO:0007669"/>
    <property type="project" value="UniProtKB-KW"/>
</dbReference>
<evidence type="ECO:0000256" key="4">
    <source>
        <dbReference type="ARBA" id="ARBA00022723"/>
    </source>
</evidence>
<organism evidence="12 13">
    <name type="scientific">Candidatus Segetimicrobium genomatis</name>
    <dbReference type="NCBI Taxonomy" id="2569760"/>
    <lineage>
        <taxon>Bacteria</taxon>
        <taxon>Bacillati</taxon>
        <taxon>Candidatus Sysuimicrobiota</taxon>
        <taxon>Candidatus Sysuimicrobiia</taxon>
        <taxon>Candidatus Sysuimicrobiales</taxon>
        <taxon>Candidatus Segetimicrobiaceae</taxon>
        <taxon>Candidatus Segetimicrobium</taxon>
    </lineage>
</organism>
<reference evidence="12 13" key="1">
    <citation type="journal article" date="2019" name="Nat. Microbiol.">
        <title>Mediterranean grassland soil C-N compound turnover is dependent on rainfall and depth, and is mediated by genomically divergent microorganisms.</title>
        <authorList>
            <person name="Diamond S."/>
            <person name="Andeer P.F."/>
            <person name="Li Z."/>
            <person name="Crits-Christoph A."/>
            <person name="Burstein D."/>
            <person name="Anantharaman K."/>
            <person name="Lane K.R."/>
            <person name="Thomas B.C."/>
            <person name="Pan C."/>
            <person name="Northen T.R."/>
            <person name="Banfield J.F."/>
        </authorList>
    </citation>
    <scope>NUCLEOTIDE SEQUENCE [LARGE SCALE GENOMIC DNA]</scope>
    <source>
        <strain evidence="12">NP_5</strain>
    </source>
</reference>
<keyword evidence="8" id="KW-0460">Magnesium</keyword>
<dbReference type="InterPro" id="IPR012337">
    <property type="entry name" value="RNaseH-like_sf"/>
</dbReference>
<dbReference type="PRINTS" id="PR00696">
    <property type="entry name" value="RSOLVASERUVC"/>
</dbReference>
<evidence type="ECO:0000256" key="7">
    <source>
        <dbReference type="ARBA" id="ARBA00022801"/>
    </source>
</evidence>
<dbReference type="AlphaFoldDB" id="A0A537LSV8"/>
<dbReference type="GO" id="GO:0006281">
    <property type="term" value="P:DNA repair"/>
    <property type="evidence" value="ECO:0007669"/>
    <property type="project" value="UniProtKB-KW"/>
</dbReference>
<dbReference type="Pfam" id="PF02075">
    <property type="entry name" value="RuvC"/>
    <property type="match status" value="1"/>
</dbReference>
<keyword evidence="4" id="KW-0479">Metal-binding</keyword>